<keyword evidence="1" id="KW-0732">Signal</keyword>
<protein>
    <submittedName>
        <fullName evidence="2">Uncharacterized protein</fullName>
    </submittedName>
</protein>
<evidence type="ECO:0000313" key="3">
    <source>
        <dbReference type="Proteomes" id="UP001576726"/>
    </source>
</evidence>
<feature type="chain" id="PRO_5047537793" evidence="1">
    <location>
        <begin position="29"/>
        <end position="240"/>
    </location>
</feature>
<dbReference type="RefSeq" id="WP_374918272.1">
    <property type="nucleotide sequence ID" value="NZ_JBHFGJ010000001.1"/>
</dbReference>
<evidence type="ECO:0000256" key="1">
    <source>
        <dbReference type="SAM" id="SignalP"/>
    </source>
</evidence>
<sequence length="240" mass="26995">MAYIKHTSTLARQPLTLFGLCLSATANASLLDVDDPGIAERCELQLGWQQPRSDHSATALKTAATCNQGQWEWHLGFEHQHPSFENQHLSVEEQADSSNNQQQTELGIKLPLPIDTGPWQSALAINLQHHHQEPHPIATEVLGIMGYQMAERDLRLYSNLGFYQHAAQSPQLIAGIAIALAPSEDQQWIGEIYRKAPEAHAYRLTYQWLLKRQLQLEFSLGNDLKGNAQQFGADITFFFD</sequence>
<reference evidence="2 3" key="1">
    <citation type="submission" date="2024-09" db="EMBL/GenBank/DDBJ databases">
        <authorList>
            <person name="Zhang Y."/>
        </authorList>
    </citation>
    <scope>NUCLEOTIDE SEQUENCE [LARGE SCALE GENOMIC DNA]</scope>
    <source>
        <strain evidence="2 3">SH314</strain>
    </source>
</reference>
<keyword evidence="3" id="KW-1185">Reference proteome</keyword>
<accession>A0ABV4VR10</accession>
<proteinExistence type="predicted"/>
<evidence type="ECO:0000313" key="2">
    <source>
        <dbReference type="EMBL" id="MFB2651496.1"/>
    </source>
</evidence>
<feature type="signal peptide" evidence="1">
    <location>
        <begin position="1"/>
        <end position="28"/>
    </location>
</feature>
<gene>
    <name evidence="2" type="ORF">ACE02L_01895</name>
</gene>
<comment type="caution">
    <text evidence="2">The sequence shown here is derived from an EMBL/GenBank/DDBJ whole genome shotgun (WGS) entry which is preliminary data.</text>
</comment>
<dbReference type="EMBL" id="JBHFGJ010000001">
    <property type="protein sequence ID" value="MFB2651496.1"/>
    <property type="molecule type" value="Genomic_DNA"/>
</dbReference>
<name>A0ABV4VR10_9GAMM</name>
<organism evidence="2 3">
    <name type="scientific">Shewanella seohaensis</name>
    <dbReference type="NCBI Taxonomy" id="755175"/>
    <lineage>
        <taxon>Bacteria</taxon>
        <taxon>Pseudomonadati</taxon>
        <taxon>Pseudomonadota</taxon>
        <taxon>Gammaproteobacteria</taxon>
        <taxon>Alteromonadales</taxon>
        <taxon>Shewanellaceae</taxon>
        <taxon>Shewanella</taxon>
    </lineage>
</organism>
<dbReference type="Proteomes" id="UP001576726">
    <property type="component" value="Unassembled WGS sequence"/>
</dbReference>